<dbReference type="InterPro" id="IPR009579">
    <property type="entry name" value="DUF1192"/>
</dbReference>
<proteinExistence type="predicted"/>
<organism evidence="2 3">
    <name type="scientific">Rhizobium skierniewicense</name>
    <dbReference type="NCBI Taxonomy" id="984260"/>
    <lineage>
        <taxon>Bacteria</taxon>
        <taxon>Pseudomonadati</taxon>
        <taxon>Pseudomonadota</taxon>
        <taxon>Alphaproteobacteria</taxon>
        <taxon>Hyphomicrobiales</taxon>
        <taxon>Rhizobiaceae</taxon>
        <taxon>Rhizobium/Agrobacterium group</taxon>
        <taxon>Rhizobium</taxon>
    </lineage>
</organism>
<dbReference type="RefSeq" id="WP_174153881.1">
    <property type="nucleotide sequence ID" value="NZ_JAAMCM010000013.1"/>
</dbReference>
<dbReference type="AlphaFoldDB" id="A0A7W6CF72"/>
<reference evidence="2 3" key="1">
    <citation type="submission" date="2020-08" db="EMBL/GenBank/DDBJ databases">
        <title>Genomic Encyclopedia of Type Strains, Phase IV (KMG-IV): sequencing the most valuable type-strain genomes for metagenomic binning, comparative biology and taxonomic classification.</title>
        <authorList>
            <person name="Goeker M."/>
        </authorList>
    </citation>
    <scope>NUCLEOTIDE SEQUENCE [LARGE SCALE GENOMIC DNA]</scope>
    <source>
        <strain evidence="2 3">DSM 26438</strain>
    </source>
</reference>
<keyword evidence="3" id="KW-1185">Reference proteome</keyword>
<evidence type="ECO:0000313" key="2">
    <source>
        <dbReference type="EMBL" id="MBB3946066.1"/>
    </source>
</evidence>
<sequence>MSVFDDEPLKQQATTHVIGGDLALLSVDDLTARINILRDEIKRLEVEREKKSAGRKAAESLFRSSSL</sequence>
<dbReference type="Pfam" id="PF06698">
    <property type="entry name" value="DUF1192"/>
    <property type="match status" value="1"/>
</dbReference>
<name>A0A7W6CF72_9HYPH</name>
<evidence type="ECO:0000256" key="1">
    <source>
        <dbReference type="SAM" id="MobiDB-lite"/>
    </source>
</evidence>
<evidence type="ECO:0000313" key="3">
    <source>
        <dbReference type="Proteomes" id="UP000565286"/>
    </source>
</evidence>
<gene>
    <name evidence="2" type="ORF">GGQ73_002012</name>
</gene>
<dbReference type="Proteomes" id="UP000565286">
    <property type="component" value="Unassembled WGS sequence"/>
</dbReference>
<feature type="region of interest" description="Disordered" evidence="1">
    <location>
        <begin position="48"/>
        <end position="67"/>
    </location>
</feature>
<accession>A0A7W6CF72</accession>
<dbReference type="EMBL" id="JACIDV010000005">
    <property type="protein sequence ID" value="MBB3946066.1"/>
    <property type="molecule type" value="Genomic_DNA"/>
</dbReference>
<protein>
    <submittedName>
        <fullName evidence="2">Uncharacterized small protein (DUF1192 family)</fullName>
    </submittedName>
</protein>
<feature type="compositionally biased region" description="Basic and acidic residues" evidence="1">
    <location>
        <begin position="48"/>
        <end position="58"/>
    </location>
</feature>
<comment type="caution">
    <text evidence="2">The sequence shown here is derived from an EMBL/GenBank/DDBJ whole genome shotgun (WGS) entry which is preliminary data.</text>
</comment>